<evidence type="ECO:0000256" key="4">
    <source>
        <dbReference type="ARBA" id="ARBA00022927"/>
    </source>
</evidence>
<dbReference type="InParanoid" id="A0A7M7PSY9"/>
<keyword evidence="3" id="KW-0862">Zinc</keyword>
<reference evidence="10" key="2">
    <citation type="submission" date="2021-01" db="UniProtKB">
        <authorList>
            <consortium name="EnsemblMetazoa"/>
        </authorList>
    </citation>
    <scope>IDENTIFICATION</scope>
</reference>
<sequence length="86" mass="10169">MALQPQMDPKQLKDFLHSYNKLTEACFSDCVSDFTSRKLQDNEQRCSFNCMEKYLKMTQRVSMRFQEYQVQENEGLIAQQAKFGGR</sequence>
<dbReference type="FunCoup" id="A0A7M7PSY9">
    <property type="interactions" value="1881"/>
</dbReference>
<evidence type="ECO:0000256" key="5">
    <source>
        <dbReference type="ARBA" id="ARBA00023010"/>
    </source>
</evidence>
<evidence type="ECO:0000256" key="1">
    <source>
        <dbReference type="ARBA" id="ARBA00022448"/>
    </source>
</evidence>
<dbReference type="GO" id="GO:0005743">
    <property type="term" value="C:mitochondrial inner membrane"/>
    <property type="evidence" value="ECO:0000318"/>
    <property type="project" value="GO_Central"/>
</dbReference>
<keyword evidence="8" id="KW-0999">Mitochondrion inner membrane</keyword>
<name>A0A7M7PSY9_STRPU</name>
<dbReference type="InterPro" id="IPR050673">
    <property type="entry name" value="Mito_inner_translocase_sub"/>
</dbReference>
<evidence type="ECO:0000256" key="3">
    <source>
        <dbReference type="ARBA" id="ARBA00022833"/>
    </source>
</evidence>
<reference evidence="11" key="1">
    <citation type="submission" date="2015-02" db="EMBL/GenBank/DDBJ databases">
        <title>Genome sequencing for Strongylocentrotus purpuratus.</title>
        <authorList>
            <person name="Murali S."/>
            <person name="Liu Y."/>
            <person name="Vee V."/>
            <person name="English A."/>
            <person name="Wang M."/>
            <person name="Skinner E."/>
            <person name="Han Y."/>
            <person name="Muzny D.M."/>
            <person name="Worley K.C."/>
            <person name="Gibbs R.A."/>
        </authorList>
    </citation>
    <scope>NUCLEOTIDE SEQUENCE</scope>
</reference>
<evidence type="ECO:0000313" key="10">
    <source>
        <dbReference type="EnsemblMetazoa" id="XP_030855274"/>
    </source>
</evidence>
<dbReference type="SUPFAM" id="SSF144122">
    <property type="entry name" value="Tim10-like"/>
    <property type="match status" value="1"/>
</dbReference>
<evidence type="ECO:0000256" key="6">
    <source>
        <dbReference type="ARBA" id="ARBA00023128"/>
    </source>
</evidence>
<dbReference type="GO" id="GO:0046872">
    <property type="term" value="F:metal ion binding"/>
    <property type="evidence" value="ECO:0007669"/>
    <property type="project" value="UniProtKB-KW"/>
</dbReference>
<protein>
    <recommendedName>
        <fullName evidence="8">Mitochondrial import inner membrane translocase subunit</fullName>
    </recommendedName>
</protein>
<dbReference type="GO" id="GO:0140318">
    <property type="term" value="F:protein transporter activity"/>
    <property type="evidence" value="ECO:0000318"/>
    <property type="project" value="GO_Central"/>
</dbReference>
<feature type="domain" description="Tim10-like" evidence="9">
    <location>
        <begin position="7"/>
        <end position="67"/>
    </location>
</feature>
<dbReference type="Proteomes" id="UP000007110">
    <property type="component" value="Unassembled WGS sequence"/>
</dbReference>
<dbReference type="GO" id="GO:0045039">
    <property type="term" value="P:protein insertion into mitochondrial inner membrane"/>
    <property type="evidence" value="ECO:0000318"/>
    <property type="project" value="GO_Central"/>
</dbReference>
<dbReference type="OMA" id="QDFLRMY"/>
<evidence type="ECO:0000259" key="9">
    <source>
        <dbReference type="Pfam" id="PF02953"/>
    </source>
</evidence>
<evidence type="ECO:0000256" key="7">
    <source>
        <dbReference type="ARBA" id="ARBA00023157"/>
    </source>
</evidence>
<dbReference type="AlphaFoldDB" id="A0A7M7PSY9"/>
<comment type="function">
    <text evidence="8">Mitochondrial intermembrane chaperone that participates in the import and insertion of some multi-pass transmembrane proteins into the mitochondrial inner membrane. Also required for the transfer of beta-barrel precursors from the TOM complex to the sorting and assembly machinery (SAM complex) of the outer membrane. Acts as a chaperone-like protein that protects the hydrophobic precursors from aggregation and guide them through the mitochondrial intermembrane space.</text>
</comment>
<organism evidence="10 11">
    <name type="scientific">Strongylocentrotus purpuratus</name>
    <name type="common">Purple sea urchin</name>
    <dbReference type="NCBI Taxonomy" id="7668"/>
    <lineage>
        <taxon>Eukaryota</taxon>
        <taxon>Metazoa</taxon>
        <taxon>Echinodermata</taxon>
        <taxon>Eleutherozoa</taxon>
        <taxon>Echinozoa</taxon>
        <taxon>Echinoidea</taxon>
        <taxon>Euechinoidea</taxon>
        <taxon>Echinacea</taxon>
        <taxon>Camarodonta</taxon>
        <taxon>Echinidea</taxon>
        <taxon>Strongylocentrotidae</taxon>
        <taxon>Strongylocentrotus</taxon>
    </lineage>
</organism>
<comment type="subunit">
    <text evidence="8">Heterohexamer.</text>
</comment>
<dbReference type="RefSeq" id="XP_030855274.1">
    <property type="nucleotide sequence ID" value="XM_030999414.1"/>
</dbReference>
<keyword evidence="6 8" id="KW-0496">Mitochondrion</keyword>
<keyword evidence="8" id="KW-0143">Chaperone</keyword>
<dbReference type="PANTHER" id="PTHR13172">
    <property type="entry name" value="MITOCHONDRIAL IMPORT INNER MEMBRANE TRANSLOCASE SUBUNIT TIM9B"/>
    <property type="match status" value="1"/>
</dbReference>
<dbReference type="Pfam" id="PF02953">
    <property type="entry name" value="zf-Tim10_DDP"/>
    <property type="match status" value="1"/>
</dbReference>
<dbReference type="Gene3D" id="1.10.287.810">
    <property type="entry name" value="Mitochondrial import inner membrane translocase subunit tim13 like domains"/>
    <property type="match status" value="1"/>
</dbReference>
<dbReference type="KEGG" id="spu:588091"/>
<accession>A0A7M7PSY9</accession>
<keyword evidence="5 8" id="KW-0811">Translocation</keyword>
<keyword evidence="8" id="KW-0472">Membrane</keyword>
<evidence type="ECO:0000313" key="11">
    <source>
        <dbReference type="Proteomes" id="UP000007110"/>
    </source>
</evidence>
<comment type="domain">
    <text evidence="8">The twin CX3C motif contains 4 conserved Cys residues that form 2 disulfide bonds in the mitochondrial intermembrane space.</text>
</comment>
<keyword evidence="11" id="KW-1185">Reference proteome</keyword>
<dbReference type="EnsemblMetazoa" id="XM_030999414">
    <property type="protein sequence ID" value="XP_030855274"/>
    <property type="gene ID" value="LOC588091"/>
</dbReference>
<keyword evidence="7 8" id="KW-1015">Disulfide bond</keyword>
<keyword evidence="2" id="KW-0479">Metal-binding</keyword>
<comment type="subcellular location">
    <subcellularLocation>
        <location evidence="8">Mitochondrion inner membrane</location>
        <topology evidence="8">Peripheral membrane protein</topology>
        <orientation evidence="8">Intermembrane side</orientation>
    </subcellularLocation>
</comment>
<dbReference type="GeneID" id="588091"/>
<comment type="similarity">
    <text evidence="8">Belongs to the small Tim family.</text>
</comment>
<keyword evidence="4 8" id="KW-0653">Protein transport</keyword>
<evidence type="ECO:0000256" key="2">
    <source>
        <dbReference type="ARBA" id="ARBA00022723"/>
    </source>
</evidence>
<proteinExistence type="inferred from homology"/>
<dbReference type="InterPro" id="IPR004217">
    <property type="entry name" value="Tim10-like"/>
</dbReference>
<evidence type="ECO:0000256" key="8">
    <source>
        <dbReference type="RuleBase" id="RU367043"/>
    </source>
</evidence>
<keyword evidence="1 8" id="KW-0813">Transport</keyword>
<dbReference type="GO" id="GO:0015031">
    <property type="term" value="P:protein transport"/>
    <property type="evidence" value="ECO:0007669"/>
    <property type="project" value="UniProtKB-KW"/>
</dbReference>
<dbReference type="InterPro" id="IPR035427">
    <property type="entry name" value="Tim10-like_dom_sf"/>
</dbReference>